<dbReference type="AlphaFoldDB" id="A0A816J2B5"/>
<organism evidence="1">
    <name type="scientific">Brassica napus</name>
    <name type="common">Rape</name>
    <dbReference type="NCBI Taxonomy" id="3708"/>
    <lineage>
        <taxon>Eukaryota</taxon>
        <taxon>Viridiplantae</taxon>
        <taxon>Streptophyta</taxon>
        <taxon>Embryophyta</taxon>
        <taxon>Tracheophyta</taxon>
        <taxon>Spermatophyta</taxon>
        <taxon>Magnoliopsida</taxon>
        <taxon>eudicotyledons</taxon>
        <taxon>Gunneridae</taxon>
        <taxon>Pentapetalae</taxon>
        <taxon>rosids</taxon>
        <taxon>malvids</taxon>
        <taxon>Brassicales</taxon>
        <taxon>Brassicaceae</taxon>
        <taxon>Brassiceae</taxon>
        <taxon>Brassica</taxon>
    </lineage>
</organism>
<evidence type="ECO:0000313" key="1">
    <source>
        <dbReference type="EMBL" id="CAF1765759.1"/>
    </source>
</evidence>
<dbReference type="Proteomes" id="UP001295469">
    <property type="component" value="Chromosome C09"/>
</dbReference>
<name>A0A816J2B5_BRANA</name>
<feature type="non-terminal residue" evidence="1">
    <location>
        <position position="115"/>
    </location>
</feature>
<gene>
    <name evidence="1" type="ORF">DARMORV10_C09P48810.1</name>
</gene>
<proteinExistence type="predicted"/>
<accession>A0A816J2B5</accession>
<sequence length="115" mass="12863">LSRFEEYIRHLFLAARVHLDGAVRLCFRVALFSMATAASHRDSRLPVVYRNQLIALRGKAIKQQGSCGEDPVPVASGENDAKVPAVFFIEAVKAWGIEQHVLPHWRGFQHVLVSS</sequence>
<reference evidence="1" key="1">
    <citation type="submission" date="2021-01" db="EMBL/GenBank/DDBJ databases">
        <authorList>
            <consortium name="Genoscope - CEA"/>
            <person name="William W."/>
        </authorList>
    </citation>
    <scope>NUCLEOTIDE SEQUENCE</scope>
</reference>
<protein>
    <submittedName>
        <fullName evidence="1">(rape) hypothetical protein</fullName>
    </submittedName>
</protein>
<dbReference type="EMBL" id="HG994373">
    <property type="protein sequence ID" value="CAF1765759.1"/>
    <property type="molecule type" value="Genomic_DNA"/>
</dbReference>